<dbReference type="Proteomes" id="UP001363151">
    <property type="component" value="Unassembled WGS sequence"/>
</dbReference>
<feature type="compositionally biased region" description="Basic and acidic residues" evidence="1">
    <location>
        <begin position="638"/>
        <end position="654"/>
    </location>
</feature>
<keyword evidence="3" id="KW-1185">Reference proteome</keyword>
<dbReference type="EMBL" id="JBBJCI010000031">
    <property type="protein sequence ID" value="KAK7254281.1"/>
    <property type="molecule type" value="Genomic_DNA"/>
</dbReference>
<evidence type="ECO:0000256" key="1">
    <source>
        <dbReference type="SAM" id="MobiDB-lite"/>
    </source>
</evidence>
<feature type="compositionally biased region" description="Basic residues" evidence="1">
    <location>
        <begin position="673"/>
        <end position="683"/>
    </location>
</feature>
<feature type="region of interest" description="Disordered" evidence="1">
    <location>
        <begin position="431"/>
        <end position="450"/>
    </location>
</feature>
<protein>
    <submittedName>
        <fullName evidence="2">1-acylglycerol-3-phosphate O-acyltransferase</fullName>
    </submittedName>
</protein>
<name>A0ABR1GEQ2_AURAN</name>
<feature type="compositionally biased region" description="Low complexity" evidence="1">
    <location>
        <begin position="655"/>
        <end position="664"/>
    </location>
</feature>
<gene>
    <name evidence="2" type="primary">LPGAT1</name>
    <name evidence="2" type="ORF">SO694_00009280</name>
</gene>
<feature type="compositionally biased region" description="Basic and acidic residues" evidence="1">
    <location>
        <begin position="115"/>
        <end position="141"/>
    </location>
</feature>
<accession>A0ABR1GEQ2</accession>
<organism evidence="2 3">
    <name type="scientific">Aureococcus anophagefferens</name>
    <name type="common">Harmful bloom alga</name>
    <dbReference type="NCBI Taxonomy" id="44056"/>
    <lineage>
        <taxon>Eukaryota</taxon>
        <taxon>Sar</taxon>
        <taxon>Stramenopiles</taxon>
        <taxon>Ochrophyta</taxon>
        <taxon>Pelagophyceae</taxon>
        <taxon>Pelagomonadales</taxon>
        <taxon>Pelagomonadaceae</taxon>
        <taxon>Aureococcus</taxon>
    </lineage>
</organism>
<evidence type="ECO:0000313" key="3">
    <source>
        <dbReference type="Proteomes" id="UP001363151"/>
    </source>
</evidence>
<reference evidence="2 3" key="1">
    <citation type="submission" date="2024-03" db="EMBL/GenBank/DDBJ databases">
        <title>Aureococcus anophagefferens CCMP1851 and Kratosvirus quantuckense: Draft genome of a second virus-susceptible host strain in the model system.</title>
        <authorList>
            <person name="Chase E."/>
            <person name="Truchon A.R."/>
            <person name="Schepens W."/>
            <person name="Wilhelm S.W."/>
        </authorList>
    </citation>
    <scope>NUCLEOTIDE SEQUENCE [LARGE SCALE GENOMIC DNA]</scope>
    <source>
        <strain evidence="2 3">CCMP1851</strain>
    </source>
</reference>
<feature type="compositionally biased region" description="Pro residues" evidence="1">
    <location>
        <begin position="689"/>
        <end position="709"/>
    </location>
</feature>
<feature type="compositionally biased region" description="Low complexity" evidence="1">
    <location>
        <begin position="618"/>
        <end position="628"/>
    </location>
</feature>
<proteinExistence type="predicted"/>
<feature type="compositionally biased region" description="Low complexity" evidence="1">
    <location>
        <begin position="65"/>
        <end position="82"/>
    </location>
</feature>
<comment type="caution">
    <text evidence="2">The sequence shown here is derived from an EMBL/GenBank/DDBJ whole genome shotgun (WGS) entry which is preliminary data.</text>
</comment>
<feature type="compositionally biased region" description="Basic and acidic residues" evidence="1">
    <location>
        <begin position="83"/>
        <end position="99"/>
    </location>
</feature>
<sequence>MFAPSKTMWRDHGNKFPQRPSSAQPRLSRPRPPVVVVKGLPQGGPGPALDTERLVYSPRSDRSASPRGRPASAARARPASARTSRERRAPKPKAVDWRVARRRRAVAAPRRLRAQARDGYDGPPPRERPRPAAVARREAERAACAAPAAPEDEPGRSRAATASGRRLRAGLAVSMMRGEDIVGAYAARPRCRRRWLGAGARARKETWEPERLERTILARVEERAARSLSGYRYLRCAMFLRSFFGDGVDAVSAGQFGALLRAKLGIHVEDADVVRLWVQRFGAKSGEHRLASRHLIVKLTPKDRAGGPAWDANAFADRGAAVSPRERERDVASGETAEQIERLIRDRLDQKMRKLSNFRYQNAYAVFQDDSSSGKAARKAVTREALKERLAAKLDVRLSASQLDALFARYDVEGRGALDVRDLVRRLVPSDFPGASPRREAEKPAKGTKMGALHVPRAARPRPLADPSWTVDDVEALLRSKIAGSRRPLAHYEHQNVYRVFSRAPPDASAPPAKGHANNLTCGRFAAVLEHAFGLALTPPQATRLFLRYDPSGLGRLGVIIPNMLPKDWTPNCGVLPKKPGAAAAPQTSPGRNPLHLVEFPPDLAAAAPPPSAKKKQAAPAPGGAAPDARARRAAARRAREPEAKKKQKTEPARARPASPSTPRTSPPSPPPRSRRRSGRARAGRAAPRAPPAAAPAAAPRPPTAGAPRPPDKGVGAVRYRAHVCNDKVRDLLKVRGLNVGPKHAASWDAAPAVRAR</sequence>
<evidence type="ECO:0000313" key="2">
    <source>
        <dbReference type="EMBL" id="KAK7254281.1"/>
    </source>
</evidence>
<feature type="region of interest" description="Disordered" evidence="1">
    <location>
        <begin position="580"/>
        <end position="715"/>
    </location>
</feature>
<feature type="compositionally biased region" description="Basic residues" evidence="1">
    <location>
        <begin position="100"/>
        <end position="114"/>
    </location>
</feature>
<feature type="region of interest" description="Disordered" evidence="1">
    <location>
        <begin position="1"/>
        <end position="164"/>
    </location>
</feature>